<dbReference type="InterPro" id="IPR036291">
    <property type="entry name" value="NAD(P)-bd_dom_sf"/>
</dbReference>
<evidence type="ECO:0000256" key="3">
    <source>
        <dbReference type="ARBA" id="ARBA00016219"/>
    </source>
</evidence>
<feature type="domain" description="Mannitol dehydrogenase N-terminal" evidence="8">
    <location>
        <begin position="1"/>
        <end position="195"/>
    </location>
</feature>
<keyword evidence="11" id="KW-1185">Reference proteome</keyword>
<dbReference type="SUPFAM" id="SSF48179">
    <property type="entry name" value="6-phosphogluconate dehydrogenase C-terminal domain-like"/>
    <property type="match status" value="1"/>
</dbReference>
<dbReference type="RefSeq" id="WP_168004428.1">
    <property type="nucleotide sequence ID" value="NZ_JAATHJ010000001.1"/>
</dbReference>
<dbReference type="Gene3D" id="3.40.50.720">
    <property type="entry name" value="NAD(P)-binding Rossmann-like Domain"/>
    <property type="match status" value="1"/>
</dbReference>
<dbReference type="SUPFAM" id="SSF51735">
    <property type="entry name" value="NAD(P)-binding Rossmann-fold domains"/>
    <property type="match status" value="1"/>
</dbReference>
<evidence type="ECO:0000259" key="9">
    <source>
        <dbReference type="Pfam" id="PF08125"/>
    </source>
</evidence>
<dbReference type="NCBIfam" id="NF002646">
    <property type="entry name" value="PRK02318.1-2"/>
    <property type="match status" value="1"/>
</dbReference>
<dbReference type="PANTHER" id="PTHR30524:SF0">
    <property type="entry name" value="ALTRONATE OXIDOREDUCTASE-RELATED"/>
    <property type="match status" value="1"/>
</dbReference>
<dbReference type="InterPro" id="IPR013131">
    <property type="entry name" value="Mannitol_DH_N"/>
</dbReference>
<dbReference type="InterPro" id="IPR013328">
    <property type="entry name" value="6PGD_dom2"/>
</dbReference>
<dbReference type="InterPro" id="IPR008927">
    <property type="entry name" value="6-PGluconate_DH-like_C_sf"/>
</dbReference>
<dbReference type="GO" id="GO:0008926">
    <property type="term" value="F:mannitol-1-phosphate 5-dehydrogenase activity"/>
    <property type="evidence" value="ECO:0007669"/>
    <property type="project" value="UniProtKB-UniRule"/>
</dbReference>
<dbReference type="NCBIfam" id="NF002652">
    <property type="entry name" value="PRK02318.2-5"/>
    <property type="match status" value="1"/>
</dbReference>
<evidence type="ECO:0000256" key="6">
    <source>
        <dbReference type="ARBA" id="ARBA00048615"/>
    </source>
</evidence>
<protein>
    <recommendedName>
        <fullName evidence="3 7">Mannitol-1-phosphate 5-dehydrogenase</fullName>
        <ecNumber evidence="2 7">1.1.1.17</ecNumber>
    </recommendedName>
</protein>
<organism evidence="10 11">
    <name type="scientific">Alkalicoccus luteus</name>
    <dbReference type="NCBI Taxonomy" id="1237094"/>
    <lineage>
        <taxon>Bacteria</taxon>
        <taxon>Bacillati</taxon>
        <taxon>Bacillota</taxon>
        <taxon>Bacilli</taxon>
        <taxon>Bacillales</taxon>
        <taxon>Bacillaceae</taxon>
        <taxon>Alkalicoccus</taxon>
    </lineage>
</organism>
<dbReference type="EC" id="1.1.1.17" evidence="2 7"/>
<evidence type="ECO:0000259" key="8">
    <source>
        <dbReference type="Pfam" id="PF01232"/>
    </source>
</evidence>
<dbReference type="InterPro" id="IPR013118">
    <property type="entry name" value="Mannitol_DH_C"/>
</dbReference>
<keyword evidence="5 7" id="KW-0520">NAD</keyword>
<accession>A0A969PQK5</accession>
<gene>
    <name evidence="7" type="primary">mtlD</name>
    <name evidence="10" type="ORF">HCN83_00980</name>
</gene>
<evidence type="ECO:0000256" key="2">
    <source>
        <dbReference type="ARBA" id="ARBA00012939"/>
    </source>
</evidence>
<name>A0A969PQK5_9BACI</name>
<comment type="similarity">
    <text evidence="1 7">Belongs to the mannitol dehydrogenase family.</text>
</comment>
<feature type="domain" description="Mannitol dehydrogenase C-terminal" evidence="9">
    <location>
        <begin position="202"/>
        <end position="344"/>
    </location>
</feature>
<dbReference type="Gene3D" id="1.10.1040.10">
    <property type="entry name" value="N-(1-d-carboxylethyl)-l-norvaline Dehydrogenase, domain 2"/>
    <property type="match status" value="1"/>
</dbReference>
<dbReference type="Pfam" id="PF08125">
    <property type="entry name" value="Mannitol_dh_C"/>
    <property type="match status" value="1"/>
</dbReference>
<dbReference type="GO" id="GO:0019592">
    <property type="term" value="P:mannitol catabolic process"/>
    <property type="evidence" value="ECO:0007669"/>
    <property type="project" value="TreeGrafter"/>
</dbReference>
<dbReference type="Pfam" id="PF01232">
    <property type="entry name" value="Mannitol_dh"/>
    <property type="match status" value="1"/>
</dbReference>
<dbReference type="PANTHER" id="PTHR30524">
    <property type="entry name" value="MANNITOL-1-PHOSPHATE 5-DEHYDROGENASE"/>
    <property type="match status" value="1"/>
</dbReference>
<dbReference type="NCBIfam" id="NF002647">
    <property type="entry name" value="PRK02318.1-3"/>
    <property type="match status" value="1"/>
</dbReference>
<dbReference type="InterPro" id="IPR023028">
    <property type="entry name" value="Mannitol_1_phos_5_DH"/>
</dbReference>
<reference evidence="10 11" key="1">
    <citation type="submission" date="2020-03" db="EMBL/GenBank/DDBJ databases">
        <title>Assessment of the enzymatic potential of alkaline-tolerant lipase obtained from Bacillus luteus H11 (technogenic soil) for the bioremediation of saline soils contaminated with petroleum substances.</title>
        <authorList>
            <person name="Kalwasinska A."/>
        </authorList>
    </citation>
    <scope>NUCLEOTIDE SEQUENCE [LARGE SCALE GENOMIC DNA]</scope>
    <source>
        <strain evidence="10 11">H11</strain>
    </source>
</reference>
<dbReference type="AlphaFoldDB" id="A0A969PQK5"/>
<evidence type="ECO:0000256" key="7">
    <source>
        <dbReference type="HAMAP-Rule" id="MF_00196"/>
    </source>
</evidence>
<evidence type="ECO:0000313" key="11">
    <source>
        <dbReference type="Proteomes" id="UP000752012"/>
    </source>
</evidence>
<evidence type="ECO:0000256" key="1">
    <source>
        <dbReference type="ARBA" id="ARBA00006541"/>
    </source>
</evidence>
<keyword evidence="4 7" id="KW-0560">Oxidoreductase</keyword>
<dbReference type="HAMAP" id="MF_00196">
    <property type="entry name" value="Mannitol_dehydrog"/>
    <property type="match status" value="1"/>
</dbReference>
<dbReference type="InterPro" id="IPR000669">
    <property type="entry name" value="Mannitol_DH"/>
</dbReference>
<evidence type="ECO:0000256" key="4">
    <source>
        <dbReference type="ARBA" id="ARBA00023002"/>
    </source>
</evidence>
<dbReference type="PRINTS" id="PR00084">
    <property type="entry name" value="MTLDHDRGNASE"/>
</dbReference>
<proteinExistence type="inferred from homology"/>
<dbReference type="Proteomes" id="UP000752012">
    <property type="component" value="Unassembled WGS sequence"/>
</dbReference>
<evidence type="ECO:0000313" key="10">
    <source>
        <dbReference type="EMBL" id="NJP36153.1"/>
    </source>
</evidence>
<sequence>MKAVHFGAGNIGRGFIGQLLHRAGCQVTFADVNDELIRLLKQEDSYQIFFAAPDQKPETITNFTGLHSQHEKEELLTALREADLVTTAVGAPVLKHLAPVLAEAVKERLDSALPLTVIACENAVGGTDMLRAHVEELLSKEESSQAEALISWPNAAVDRIVPIQEQSNPLDVLVEPFYEWTVEKKAIHGPVPPIEGIHYVDDLDAYIERKLFTVNTGHAAAAYHGWQRQHATVQEAMKDNEVRSEVESALQETGKLLTAKYGFDPDTHAAYIQTTISRFENDALSDSIDRVARQPLKKLGARERLLSPALQLEERGMNPEALLRTIAAALAYDNLQDEEAAQLHQQLAVSPAFFVLGTISGLDPDSPIVQKAAELYEAIQAS</sequence>
<dbReference type="EMBL" id="JAATHJ010000001">
    <property type="protein sequence ID" value="NJP36153.1"/>
    <property type="molecule type" value="Genomic_DNA"/>
</dbReference>
<comment type="caution">
    <text evidence="10">The sequence shown here is derived from an EMBL/GenBank/DDBJ whole genome shotgun (WGS) entry which is preliminary data.</text>
</comment>
<feature type="binding site" evidence="7">
    <location>
        <begin position="3"/>
        <end position="14"/>
    </location>
    <ligand>
        <name>NAD(+)</name>
        <dbReference type="ChEBI" id="CHEBI:57540"/>
    </ligand>
</feature>
<dbReference type="GO" id="GO:0005829">
    <property type="term" value="C:cytosol"/>
    <property type="evidence" value="ECO:0007669"/>
    <property type="project" value="TreeGrafter"/>
</dbReference>
<evidence type="ECO:0000256" key="5">
    <source>
        <dbReference type="ARBA" id="ARBA00023027"/>
    </source>
</evidence>
<comment type="catalytic activity">
    <reaction evidence="6 7">
        <text>D-mannitol 1-phosphate + NAD(+) = beta-D-fructose 6-phosphate + NADH + H(+)</text>
        <dbReference type="Rhea" id="RHEA:19661"/>
        <dbReference type="ChEBI" id="CHEBI:15378"/>
        <dbReference type="ChEBI" id="CHEBI:57540"/>
        <dbReference type="ChEBI" id="CHEBI:57634"/>
        <dbReference type="ChEBI" id="CHEBI:57945"/>
        <dbReference type="ChEBI" id="CHEBI:61381"/>
        <dbReference type="EC" id="1.1.1.17"/>
    </reaction>
</comment>